<evidence type="ECO:0000256" key="11">
    <source>
        <dbReference type="ARBA" id="ARBA00048366"/>
    </source>
</evidence>
<comment type="similarity">
    <text evidence="2">Belongs to the SUA5 family.</text>
</comment>
<evidence type="ECO:0000256" key="8">
    <source>
        <dbReference type="ARBA" id="ARBA00022741"/>
    </source>
</evidence>
<dbReference type="GO" id="GO:0005524">
    <property type="term" value="F:ATP binding"/>
    <property type="evidence" value="ECO:0007669"/>
    <property type="project" value="UniProtKB-KW"/>
</dbReference>
<dbReference type="EMBL" id="LCIY01000012">
    <property type="protein sequence ID" value="KKT67160.1"/>
    <property type="molecule type" value="Genomic_DNA"/>
</dbReference>
<evidence type="ECO:0000256" key="9">
    <source>
        <dbReference type="ARBA" id="ARBA00022840"/>
    </source>
</evidence>
<dbReference type="InterPro" id="IPR050156">
    <property type="entry name" value="TC-AMP_synthase_SUA5"/>
</dbReference>
<dbReference type="InterPro" id="IPR017945">
    <property type="entry name" value="DHBP_synth_RibB-like_a/b_dom"/>
</dbReference>
<sequence>MTLRDCAGPLAKNGVGVIPTDTLYGLVGRAQDREAVERIYRLKGRQPNKPLIVLISSLDDLSKFKVKADAKTKKVLEKYWPGKVSIILPCPHQEFEYLHRGTKTLAFRLPDYPELTHLITQTGPLVAPSANPEGLPPAKNIKEAMEYFGDEVDFYCAKGVLKSLPSTLIEVRGGKIKVLREGAVKINL</sequence>
<evidence type="ECO:0000256" key="2">
    <source>
        <dbReference type="ARBA" id="ARBA00007663"/>
    </source>
</evidence>
<dbReference type="Gene3D" id="3.90.870.10">
    <property type="entry name" value="DHBP synthase"/>
    <property type="match status" value="1"/>
</dbReference>
<dbReference type="GO" id="GO:0008033">
    <property type="term" value="P:tRNA processing"/>
    <property type="evidence" value="ECO:0007669"/>
    <property type="project" value="UniProtKB-KW"/>
</dbReference>
<dbReference type="GO" id="GO:0006450">
    <property type="term" value="P:regulation of translational fidelity"/>
    <property type="evidence" value="ECO:0007669"/>
    <property type="project" value="TreeGrafter"/>
</dbReference>
<name>A0A0G1J7B1_9BACT</name>
<evidence type="ECO:0000313" key="14">
    <source>
        <dbReference type="Proteomes" id="UP000034826"/>
    </source>
</evidence>
<protein>
    <recommendedName>
        <fullName evidence="10">L-threonylcarbamoyladenylate synthase</fullName>
        <ecNumber evidence="3">2.7.7.87</ecNumber>
    </recommendedName>
    <alternativeName>
        <fullName evidence="10">L-threonylcarbamoyladenylate synthase</fullName>
    </alternativeName>
</protein>
<dbReference type="NCBIfam" id="TIGR00057">
    <property type="entry name" value="L-threonylcarbamoyladenylate synthase"/>
    <property type="match status" value="1"/>
</dbReference>
<evidence type="ECO:0000256" key="7">
    <source>
        <dbReference type="ARBA" id="ARBA00022695"/>
    </source>
</evidence>
<evidence type="ECO:0000256" key="3">
    <source>
        <dbReference type="ARBA" id="ARBA00012584"/>
    </source>
</evidence>
<dbReference type="AlphaFoldDB" id="A0A0G1J7B1"/>
<evidence type="ECO:0000256" key="4">
    <source>
        <dbReference type="ARBA" id="ARBA00022490"/>
    </source>
</evidence>
<feature type="domain" description="YrdC-like" evidence="12">
    <location>
        <begin position="1"/>
        <end position="184"/>
    </location>
</feature>
<keyword evidence="8" id="KW-0547">Nucleotide-binding</keyword>
<keyword evidence="5" id="KW-0808">Transferase</keyword>
<dbReference type="InterPro" id="IPR006070">
    <property type="entry name" value="Sua5-like_dom"/>
</dbReference>
<evidence type="ECO:0000256" key="6">
    <source>
        <dbReference type="ARBA" id="ARBA00022694"/>
    </source>
</evidence>
<dbReference type="GO" id="GO:0000049">
    <property type="term" value="F:tRNA binding"/>
    <property type="evidence" value="ECO:0007669"/>
    <property type="project" value="TreeGrafter"/>
</dbReference>
<evidence type="ECO:0000313" key="13">
    <source>
        <dbReference type="EMBL" id="KKT67160.1"/>
    </source>
</evidence>
<keyword evidence="7" id="KW-0548">Nucleotidyltransferase</keyword>
<keyword evidence="6" id="KW-0819">tRNA processing</keyword>
<organism evidence="13 14">
    <name type="scientific">Candidatus Woesebacteria bacterium GW2011_GWA2_44_33</name>
    <dbReference type="NCBI Taxonomy" id="1618564"/>
    <lineage>
        <taxon>Bacteria</taxon>
        <taxon>Candidatus Woeseibacteriota</taxon>
    </lineage>
</organism>
<comment type="caution">
    <text evidence="13">The sequence shown here is derived from an EMBL/GenBank/DDBJ whole genome shotgun (WGS) entry which is preliminary data.</text>
</comment>
<dbReference type="PANTHER" id="PTHR17490:SF16">
    <property type="entry name" value="THREONYLCARBAMOYL-AMP SYNTHASE"/>
    <property type="match status" value="1"/>
</dbReference>
<dbReference type="GO" id="GO:0061710">
    <property type="term" value="F:L-threonylcarbamoyladenylate synthase"/>
    <property type="evidence" value="ECO:0007669"/>
    <property type="project" value="UniProtKB-EC"/>
</dbReference>
<evidence type="ECO:0000256" key="10">
    <source>
        <dbReference type="ARBA" id="ARBA00029774"/>
    </source>
</evidence>
<dbReference type="PANTHER" id="PTHR17490">
    <property type="entry name" value="SUA5"/>
    <property type="match status" value="1"/>
</dbReference>
<dbReference type="PROSITE" id="PS51163">
    <property type="entry name" value="YRDC"/>
    <property type="match status" value="1"/>
</dbReference>
<dbReference type="GO" id="GO:0003725">
    <property type="term" value="F:double-stranded RNA binding"/>
    <property type="evidence" value="ECO:0007669"/>
    <property type="project" value="InterPro"/>
</dbReference>
<gene>
    <name evidence="13" type="ORF">UW60_C0012G0046</name>
</gene>
<evidence type="ECO:0000256" key="5">
    <source>
        <dbReference type="ARBA" id="ARBA00022679"/>
    </source>
</evidence>
<dbReference type="Pfam" id="PF01300">
    <property type="entry name" value="Sua5_yciO_yrdC"/>
    <property type="match status" value="1"/>
</dbReference>
<dbReference type="EC" id="2.7.7.87" evidence="3"/>
<dbReference type="GO" id="GO:0005737">
    <property type="term" value="C:cytoplasm"/>
    <property type="evidence" value="ECO:0007669"/>
    <property type="project" value="UniProtKB-SubCell"/>
</dbReference>
<evidence type="ECO:0000256" key="1">
    <source>
        <dbReference type="ARBA" id="ARBA00004496"/>
    </source>
</evidence>
<proteinExistence type="inferred from homology"/>
<accession>A0A0G1J7B1</accession>
<dbReference type="Proteomes" id="UP000034826">
    <property type="component" value="Unassembled WGS sequence"/>
</dbReference>
<reference evidence="13 14" key="1">
    <citation type="journal article" date="2015" name="Nature">
        <title>rRNA introns, odd ribosomes, and small enigmatic genomes across a large radiation of phyla.</title>
        <authorList>
            <person name="Brown C.T."/>
            <person name="Hug L.A."/>
            <person name="Thomas B.C."/>
            <person name="Sharon I."/>
            <person name="Castelle C.J."/>
            <person name="Singh A."/>
            <person name="Wilkins M.J."/>
            <person name="Williams K.H."/>
            <person name="Banfield J.F."/>
        </authorList>
    </citation>
    <scope>NUCLEOTIDE SEQUENCE [LARGE SCALE GENOMIC DNA]</scope>
</reference>
<keyword evidence="9" id="KW-0067">ATP-binding</keyword>
<evidence type="ECO:0000259" key="12">
    <source>
        <dbReference type="PROSITE" id="PS51163"/>
    </source>
</evidence>
<keyword evidence="4" id="KW-0963">Cytoplasm</keyword>
<dbReference type="PATRIC" id="fig|1618564.3.peg.419"/>
<dbReference type="SUPFAM" id="SSF55821">
    <property type="entry name" value="YrdC/RibB"/>
    <property type="match status" value="1"/>
</dbReference>
<comment type="catalytic activity">
    <reaction evidence="11">
        <text>L-threonine + hydrogencarbonate + ATP = L-threonylcarbamoyladenylate + diphosphate + H2O</text>
        <dbReference type="Rhea" id="RHEA:36407"/>
        <dbReference type="ChEBI" id="CHEBI:15377"/>
        <dbReference type="ChEBI" id="CHEBI:17544"/>
        <dbReference type="ChEBI" id="CHEBI:30616"/>
        <dbReference type="ChEBI" id="CHEBI:33019"/>
        <dbReference type="ChEBI" id="CHEBI:57926"/>
        <dbReference type="ChEBI" id="CHEBI:73682"/>
        <dbReference type="EC" id="2.7.7.87"/>
    </reaction>
</comment>
<comment type="subcellular location">
    <subcellularLocation>
        <location evidence="1">Cytoplasm</location>
    </subcellularLocation>
</comment>